<reference evidence="2 3" key="1">
    <citation type="submission" date="2013-12" db="EMBL/GenBank/DDBJ databases">
        <authorList>
            <consortium name="DOE Joint Genome Institute"/>
            <person name="Smidt H."/>
            <person name="Huntemann M."/>
            <person name="Han J."/>
            <person name="Chen A."/>
            <person name="Kyrpides N."/>
            <person name="Mavromatis K."/>
            <person name="Markowitz V."/>
            <person name="Palaniappan K."/>
            <person name="Ivanova N."/>
            <person name="Schaumberg A."/>
            <person name="Pati A."/>
            <person name="Liolios K."/>
            <person name="Nordberg H.P."/>
            <person name="Cantor M.N."/>
            <person name="Hua S.X."/>
            <person name="Woyke T."/>
        </authorList>
    </citation>
    <scope>NUCLEOTIDE SEQUENCE [LARGE SCALE GENOMIC DNA]</scope>
    <source>
        <strain evidence="3">DSM 15288</strain>
    </source>
</reference>
<proteinExistence type="predicted"/>
<dbReference type="AlphaFoldDB" id="W0EH63"/>
<keyword evidence="1" id="KW-0812">Transmembrane</keyword>
<keyword evidence="1" id="KW-0472">Membrane</keyword>
<evidence type="ECO:0000313" key="3">
    <source>
        <dbReference type="Proteomes" id="UP000010847"/>
    </source>
</evidence>
<dbReference type="KEGG" id="dmt:DESME_08830"/>
<dbReference type="RefSeq" id="WP_006718568.1">
    <property type="nucleotide sequence ID" value="NZ_CP007032.1"/>
</dbReference>
<feature type="transmembrane region" description="Helical" evidence="1">
    <location>
        <begin position="12"/>
        <end position="30"/>
    </location>
</feature>
<dbReference type="STRING" id="871968.DESME_08830"/>
<keyword evidence="3" id="KW-1185">Reference proteome</keyword>
<sequence>MKKIKSINELYIEYAFIILAIYIFAFLFALKYQIDLLILTTAFTIIVLSIMLLIAEKFIWGKGLPLKCKRSPYGFIEFHIGKLCNNKPTCLISNFIDITFIAIKEKKDILIDTWLISKESIIKYFGDSAEFLEPRFLQKLANKMNKRKFPEKAGNEDFRCIIHVTKLSNQQIVRLSEYKNKIIVAEKRREKSKKKKVV</sequence>
<protein>
    <submittedName>
        <fullName evidence="2">Uncharacterized protein</fullName>
    </submittedName>
</protein>
<organism evidence="2 3">
    <name type="scientific">Desulfitobacterium metallireducens DSM 15288</name>
    <dbReference type="NCBI Taxonomy" id="871968"/>
    <lineage>
        <taxon>Bacteria</taxon>
        <taxon>Bacillati</taxon>
        <taxon>Bacillota</taxon>
        <taxon>Clostridia</taxon>
        <taxon>Eubacteriales</taxon>
        <taxon>Desulfitobacteriaceae</taxon>
        <taxon>Desulfitobacterium</taxon>
    </lineage>
</organism>
<dbReference type="Proteomes" id="UP000010847">
    <property type="component" value="Chromosome"/>
</dbReference>
<evidence type="ECO:0000313" key="2">
    <source>
        <dbReference type="EMBL" id="AHF08554.1"/>
    </source>
</evidence>
<keyword evidence="1" id="KW-1133">Transmembrane helix</keyword>
<dbReference type="EMBL" id="CP007032">
    <property type="protein sequence ID" value="AHF08554.1"/>
    <property type="molecule type" value="Genomic_DNA"/>
</dbReference>
<evidence type="ECO:0000256" key="1">
    <source>
        <dbReference type="SAM" id="Phobius"/>
    </source>
</evidence>
<gene>
    <name evidence="2" type="ORF">DESME_08830</name>
</gene>
<dbReference type="HOGENOM" id="CLU_1376228_0_0_9"/>
<dbReference type="OrthoDB" id="9915232at2"/>
<feature type="transmembrane region" description="Helical" evidence="1">
    <location>
        <begin position="36"/>
        <end position="60"/>
    </location>
</feature>
<accession>W0EH63</accession>
<name>W0EH63_9FIRM</name>